<feature type="non-terminal residue" evidence="1">
    <location>
        <position position="42"/>
    </location>
</feature>
<organism evidence="1">
    <name type="scientific">marine sediment metagenome</name>
    <dbReference type="NCBI Taxonomy" id="412755"/>
    <lineage>
        <taxon>unclassified sequences</taxon>
        <taxon>metagenomes</taxon>
        <taxon>ecological metagenomes</taxon>
    </lineage>
</organism>
<reference evidence="1" key="1">
    <citation type="journal article" date="2014" name="Front. Microbiol.">
        <title>High frequency of phylogenetically diverse reductive dehalogenase-homologous genes in deep subseafloor sedimentary metagenomes.</title>
        <authorList>
            <person name="Kawai M."/>
            <person name="Futagami T."/>
            <person name="Toyoda A."/>
            <person name="Takaki Y."/>
            <person name="Nishi S."/>
            <person name="Hori S."/>
            <person name="Arai W."/>
            <person name="Tsubouchi T."/>
            <person name="Morono Y."/>
            <person name="Uchiyama I."/>
            <person name="Ito T."/>
            <person name="Fujiyama A."/>
            <person name="Inagaki F."/>
            <person name="Takami H."/>
        </authorList>
    </citation>
    <scope>NUCLEOTIDE SEQUENCE</scope>
    <source>
        <strain evidence="1">Expedition CK06-06</strain>
    </source>
</reference>
<name>X0WWN0_9ZZZZ</name>
<dbReference type="AlphaFoldDB" id="X0WWN0"/>
<sequence length="42" mass="4647">MESPVLETRREILRDVEDGLVRTVLPALGLSGRSVQLTVRAN</sequence>
<proteinExistence type="predicted"/>
<evidence type="ECO:0000313" key="1">
    <source>
        <dbReference type="EMBL" id="GAG27602.1"/>
    </source>
</evidence>
<gene>
    <name evidence="1" type="ORF">S01H1_50241</name>
</gene>
<accession>X0WWN0</accession>
<comment type="caution">
    <text evidence="1">The sequence shown here is derived from an EMBL/GenBank/DDBJ whole genome shotgun (WGS) entry which is preliminary data.</text>
</comment>
<protein>
    <submittedName>
        <fullName evidence="1">Uncharacterized protein</fullName>
    </submittedName>
</protein>
<dbReference type="EMBL" id="BARS01032367">
    <property type="protein sequence ID" value="GAG27602.1"/>
    <property type="molecule type" value="Genomic_DNA"/>
</dbReference>